<dbReference type="Pfam" id="PF00432">
    <property type="entry name" value="Prenyltrans"/>
    <property type="match status" value="2"/>
</dbReference>
<dbReference type="GO" id="GO:0008318">
    <property type="term" value="F:protein prenyltransferase activity"/>
    <property type="evidence" value="ECO:0007669"/>
    <property type="project" value="InterPro"/>
</dbReference>
<evidence type="ECO:0000256" key="7">
    <source>
        <dbReference type="ARBA" id="ARBA00022833"/>
    </source>
</evidence>
<keyword evidence="4" id="KW-0808">Transferase</keyword>
<keyword evidence="3" id="KW-0637">Prenyltransferase</keyword>
<name>A0A5B9DF40_9ARCH</name>
<dbReference type="InterPro" id="IPR045089">
    <property type="entry name" value="PGGT1B-like"/>
</dbReference>
<reference evidence="10 11" key="1">
    <citation type="journal article" date="2020" name="Nature">
        <title>Isolation of an archaeon at the prokaryote-eukaryote interface.</title>
        <authorList>
            <person name="Imachi H."/>
            <person name="Nobu M.K."/>
            <person name="Nakahara N."/>
            <person name="Morono Y."/>
            <person name="Ogawara M."/>
            <person name="Takaki Y."/>
            <person name="Takano Y."/>
            <person name="Uematsu K."/>
            <person name="Ikuta T."/>
            <person name="Ito M."/>
            <person name="Matsui Y."/>
            <person name="Miyazaki M."/>
            <person name="Murata K."/>
            <person name="Saito Y."/>
            <person name="Sakai S."/>
            <person name="Song C."/>
            <person name="Tasumi E."/>
            <person name="Yamanaka Y."/>
            <person name="Yamaguchi T."/>
            <person name="Kamagata Y."/>
            <person name="Tamaki H."/>
            <person name="Takai K."/>
        </authorList>
    </citation>
    <scope>NUCLEOTIDE SEQUENCE [LARGE SCALE GENOMIC DNA]</scope>
    <source>
        <strain evidence="10 11">MK-D1</strain>
    </source>
</reference>
<comment type="cofactor">
    <cofactor evidence="1">
        <name>Zn(2+)</name>
        <dbReference type="ChEBI" id="CHEBI:29105"/>
    </cofactor>
</comment>
<evidence type="ECO:0000256" key="2">
    <source>
        <dbReference type="ARBA" id="ARBA00010497"/>
    </source>
</evidence>
<evidence type="ECO:0000256" key="6">
    <source>
        <dbReference type="ARBA" id="ARBA00022737"/>
    </source>
</evidence>
<reference evidence="10 11" key="2">
    <citation type="journal article" date="2024" name="Int. J. Syst. Evol. Microbiol.">
        <title>Promethearchaeum syntrophicum gen. nov., sp. nov., an anaerobic, obligately syntrophic archaeon, the first isolate of the lineage 'Asgard' archaea, and proposal of the new archaeal phylum Promethearchaeota phyl. nov. and kingdom Promethearchaeati regn. nov.</title>
        <authorList>
            <person name="Imachi H."/>
            <person name="Nobu M.K."/>
            <person name="Kato S."/>
            <person name="Takaki Y."/>
            <person name="Miyazaki M."/>
            <person name="Miyata M."/>
            <person name="Ogawara M."/>
            <person name="Saito Y."/>
            <person name="Sakai S."/>
            <person name="Tahara Y.O."/>
            <person name="Takano Y."/>
            <person name="Tasumi E."/>
            <person name="Uematsu K."/>
            <person name="Yoshimura T."/>
            <person name="Itoh T."/>
            <person name="Ohkuma M."/>
            <person name="Takai K."/>
        </authorList>
    </citation>
    <scope>NUCLEOTIDE SEQUENCE [LARGE SCALE GENOMIC DNA]</scope>
    <source>
        <strain evidence="10 11">MK-D1</strain>
    </source>
</reference>
<evidence type="ECO:0000313" key="11">
    <source>
        <dbReference type="Proteomes" id="UP000321408"/>
    </source>
</evidence>
<dbReference type="InterPro" id="IPR008930">
    <property type="entry name" value="Terpenoid_cyclase/PrenylTrfase"/>
</dbReference>
<evidence type="ECO:0000256" key="9">
    <source>
        <dbReference type="ARBA" id="ARBA00032766"/>
    </source>
</evidence>
<keyword evidence="7" id="KW-0862">Zinc</keyword>
<evidence type="ECO:0000256" key="3">
    <source>
        <dbReference type="ARBA" id="ARBA00022602"/>
    </source>
</evidence>
<dbReference type="SUPFAM" id="SSF48239">
    <property type="entry name" value="Terpenoid cyclases/Protein prenyltransferases"/>
    <property type="match status" value="2"/>
</dbReference>
<evidence type="ECO:0000256" key="5">
    <source>
        <dbReference type="ARBA" id="ARBA00022723"/>
    </source>
</evidence>
<dbReference type="EMBL" id="CP042905">
    <property type="protein sequence ID" value="QEE17410.2"/>
    <property type="molecule type" value="Genomic_DNA"/>
</dbReference>
<comment type="similarity">
    <text evidence="2">Belongs to the protein prenyltransferase subunit beta family.</text>
</comment>
<organism evidence="10 11">
    <name type="scientific">Promethearchaeum syntrophicum</name>
    <dbReference type="NCBI Taxonomy" id="2594042"/>
    <lineage>
        <taxon>Archaea</taxon>
        <taxon>Promethearchaeati</taxon>
        <taxon>Promethearchaeota</taxon>
        <taxon>Promethearchaeia</taxon>
        <taxon>Promethearchaeales</taxon>
        <taxon>Promethearchaeaceae</taxon>
        <taxon>Promethearchaeum</taxon>
    </lineage>
</organism>
<evidence type="ECO:0000256" key="4">
    <source>
        <dbReference type="ARBA" id="ARBA00022679"/>
    </source>
</evidence>
<evidence type="ECO:0000313" key="10">
    <source>
        <dbReference type="EMBL" id="QEE17410.2"/>
    </source>
</evidence>
<dbReference type="KEGG" id="psyt:DSAG12_03245"/>
<keyword evidence="6" id="KW-0677">Repeat</keyword>
<dbReference type="Proteomes" id="UP000321408">
    <property type="component" value="Chromosome"/>
</dbReference>
<dbReference type="AlphaFoldDB" id="A0A5B9DF40"/>
<evidence type="ECO:0000256" key="1">
    <source>
        <dbReference type="ARBA" id="ARBA00001947"/>
    </source>
</evidence>
<gene>
    <name evidence="10" type="ORF">DSAG12_03245</name>
</gene>
<dbReference type="GO" id="GO:0046872">
    <property type="term" value="F:metal ion binding"/>
    <property type="evidence" value="ECO:0007669"/>
    <property type="project" value="UniProtKB-KW"/>
</dbReference>
<dbReference type="Gene3D" id="1.50.10.20">
    <property type="match status" value="1"/>
</dbReference>
<keyword evidence="11" id="KW-1185">Reference proteome</keyword>
<protein>
    <recommendedName>
        <fullName evidence="8">Geranylgeranyl transferase type II subunit beta</fullName>
    </recommendedName>
    <alternativeName>
        <fullName evidence="9">Type II protein geranyl-geranyltransferase subunit beta</fullName>
    </alternativeName>
</protein>
<evidence type="ECO:0000256" key="8">
    <source>
        <dbReference type="ARBA" id="ARBA00030816"/>
    </source>
</evidence>
<proteinExistence type="inferred from homology"/>
<dbReference type="InterPro" id="IPR001330">
    <property type="entry name" value="Prenyltrans"/>
</dbReference>
<sequence length="382" mass="42835">MKQRHNILAFLFLSVLIISSFDYSVATSRKDLLEDFCISNQTATGGFMDFNNGTADTISEFTSYANLFILNEIDPNLEKIDKSKAEFWGIDRLNDFTSTTGTEKSIPDAYYALGILVYLNATANENSTLNDAITKMNGFYNETSHGYNGENSPISTLSDTYYAIEFLERAESLSYSTNSTEIASFVLSCWDSEDNAFAGSPGGYANPIDSYFAIQSLKRLDKLDLFNQKEELSDFIDEFYCDDPVFEAHNGGYSHTQNSPSSSSLMMTYYCVSLQNTLNSSKLHNETTLNWILSRQSPYDFGFNDYSSTSSIEYSSAKLSYFAIRSILIFEEDALGDRNSDLMNEELWNLSTSGWIIAGIVLICIGLAALAGYGIYRYKNRI</sequence>
<accession>A0A5B9DF40</accession>
<dbReference type="PANTHER" id="PTHR11774:SF11">
    <property type="entry name" value="GERANYLGERANYL TRANSFERASE TYPE-2 SUBUNIT BETA"/>
    <property type="match status" value="1"/>
</dbReference>
<keyword evidence="5" id="KW-0479">Metal-binding</keyword>
<dbReference type="PANTHER" id="PTHR11774">
    <property type="entry name" value="GERANYLGERANYL TRANSFERASE TYPE BETA SUBUNIT"/>
    <property type="match status" value="1"/>
</dbReference>